<keyword evidence="15" id="KW-1185">Reference proteome</keyword>
<keyword evidence="10" id="KW-0143">Chaperone</keyword>
<evidence type="ECO:0000256" key="4">
    <source>
        <dbReference type="ARBA" id="ARBA00006679"/>
    </source>
</evidence>
<sequence length="191" mass="21448">MSNVALTAISVAMGLFYVFFGTLKLAPVISEEMYRSMRKTFIRTYGSFPLSQWTGWNPSPHLIRRVFGTTEVVGGLLLLAGSSILQDISAATLLILMLFHLFGIWNASGDPRSASNSVVFALLLTCRFVIRSQSTQNNQGTRIRTFRNEMDEDLRRSVALLRKGLLELKEASKRLEESRTNGRPIDKRSSE</sequence>
<keyword evidence="11" id="KW-0968">Cytoplasmic vesicle</keyword>
<dbReference type="PANTHER" id="PTHR13163">
    <property type="entry name" value="SPINAL CORD EXPRESSION PROTEIN 4"/>
    <property type="match status" value="1"/>
</dbReference>
<feature type="transmembrane region" description="Helical" evidence="13">
    <location>
        <begin position="6"/>
        <end position="29"/>
    </location>
</feature>
<evidence type="ECO:0000256" key="10">
    <source>
        <dbReference type="ARBA" id="ARBA00023186"/>
    </source>
</evidence>
<evidence type="ECO:0000256" key="8">
    <source>
        <dbReference type="ARBA" id="ARBA00023136"/>
    </source>
</evidence>
<dbReference type="AlphaFoldDB" id="A0A8J4SWD6"/>
<dbReference type="GO" id="GO:0005789">
    <property type="term" value="C:endoplasmic reticulum membrane"/>
    <property type="evidence" value="ECO:0007669"/>
    <property type="project" value="UniProtKB-SubCell"/>
</dbReference>
<reference evidence="14" key="1">
    <citation type="submission" date="2019-05" db="EMBL/GenBank/DDBJ databases">
        <title>Annotation for the trematode Paragonimus heterotremus.</title>
        <authorList>
            <person name="Choi Y.-J."/>
        </authorList>
    </citation>
    <scope>NUCLEOTIDE SEQUENCE</scope>
    <source>
        <strain evidence="14">LC</strain>
    </source>
</reference>
<dbReference type="EMBL" id="LUCH01005245">
    <property type="protein sequence ID" value="KAF5398225.1"/>
    <property type="molecule type" value="Genomic_DNA"/>
</dbReference>
<keyword evidence="9" id="KW-0576">Peroxisome</keyword>
<keyword evidence="6" id="KW-0256">Endoplasmic reticulum</keyword>
<proteinExistence type="inferred from homology"/>
<dbReference type="InterPro" id="IPR040399">
    <property type="entry name" value="TMEM35A/B"/>
</dbReference>
<evidence type="ECO:0000256" key="6">
    <source>
        <dbReference type="ARBA" id="ARBA00022824"/>
    </source>
</evidence>
<gene>
    <name evidence="14" type="ORF">PHET_08064</name>
</gene>
<evidence type="ECO:0000256" key="7">
    <source>
        <dbReference type="ARBA" id="ARBA00022989"/>
    </source>
</evidence>
<evidence type="ECO:0000313" key="15">
    <source>
        <dbReference type="Proteomes" id="UP000748531"/>
    </source>
</evidence>
<evidence type="ECO:0000256" key="5">
    <source>
        <dbReference type="ARBA" id="ARBA00022692"/>
    </source>
</evidence>
<protein>
    <recommendedName>
        <fullName evidence="12">Novel acetylcholine receptor chaperone</fullName>
    </recommendedName>
</protein>
<comment type="caution">
    <text evidence="14">The sequence shown here is derived from an EMBL/GenBank/DDBJ whole genome shotgun (WGS) entry which is preliminary data.</text>
</comment>
<keyword evidence="8 13" id="KW-0472">Membrane</keyword>
<dbReference type="Proteomes" id="UP000748531">
    <property type="component" value="Unassembled WGS sequence"/>
</dbReference>
<evidence type="ECO:0000256" key="9">
    <source>
        <dbReference type="ARBA" id="ARBA00023140"/>
    </source>
</evidence>
<organism evidence="14 15">
    <name type="scientific">Paragonimus heterotremus</name>
    <dbReference type="NCBI Taxonomy" id="100268"/>
    <lineage>
        <taxon>Eukaryota</taxon>
        <taxon>Metazoa</taxon>
        <taxon>Spiralia</taxon>
        <taxon>Lophotrochozoa</taxon>
        <taxon>Platyhelminthes</taxon>
        <taxon>Trematoda</taxon>
        <taxon>Digenea</taxon>
        <taxon>Plagiorchiida</taxon>
        <taxon>Troglotremata</taxon>
        <taxon>Troglotrematidae</taxon>
        <taxon>Paragonimus</taxon>
    </lineage>
</organism>
<feature type="transmembrane region" description="Helical" evidence="13">
    <location>
        <begin position="88"/>
        <end position="107"/>
    </location>
</feature>
<dbReference type="OrthoDB" id="432685at2759"/>
<name>A0A8J4SWD6_9TREM</name>
<dbReference type="PANTHER" id="PTHR13163:SF0">
    <property type="entry name" value="NOVEL ACETYLCHOLINE RECEPTOR CHAPERONE"/>
    <property type="match status" value="1"/>
</dbReference>
<evidence type="ECO:0000256" key="2">
    <source>
        <dbReference type="ARBA" id="ARBA00004541"/>
    </source>
</evidence>
<evidence type="ECO:0000256" key="1">
    <source>
        <dbReference type="ARBA" id="ARBA00004477"/>
    </source>
</evidence>
<evidence type="ECO:0000313" key="14">
    <source>
        <dbReference type="EMBL" id="KAF5398225.1"/>
    </source>
</evidence>
<evidence type="ECO:0000256" key="11">
    <source>
        <dbReference type="ARBA" id="ARBA00023329"/>
    </source>
</evidence>
<dbReference type="GO" id="GO:0031410">
    <property type="term" value="C:cytoplasmic vesicle"/>
    <property type="evidence" value="ECO:0007669"/>
    <property type="project" value="UniProtKB-SubCell"/>
</dbReference>
<keyword evidence="5 13" id="KW-0812">Transmembrane</keyword>
<evidence type="ECO:0000256" key="13">
    <source>
        <dbReference type="SAM" id="Phobius"/>
    </source>
</evidence>
<comment type="subcellular location">
    <subcellularLocation>
        <location evidence="2">Cytoplasmic vesicle</location>
    </subcellularLocation>
    <subcellularLocation>
        <location evidence="1">Endoplasmic reticulum membrane</location>
        <topology evidence="1">Multi-pass membrane protein</topology>
    </subcellularLocation>
    <subcellularLocation>
        <location evidence="3">Peroxisome membrane</location>
        <topology evidence="3">Multi-pass membrane protein</topology>
    </subcellularLocation>
</comment>
<evidence type="ECO:0000256" key="12">
    <source>
        <dbReference type="ARBA" id="ARBA00024424"/>
    </source>
</evidence>
<keyword evidence="7 13" id="KW-1133">Transmembrane helix</keyword>
<accession>A0A8J4SWD6</accession>
<dbReference type="GO" id="GO:0005778">
    <property type="term" value="C:peroxisomal membrane"/>
    <property type="evidence" value="ECO:0007669"/>
    <property type="project" value="UniProtKB-SubCell"/>
</dbReference>
<comment type="similarity">
    <text evidence="4">Belongs to the DoxX family.</text>
</comment>
<dbReference type="GO" id="GO:0051131">
    <property type="term" value="P:chaperone-mediated protein complex assembly"/>
    <property type="evidence" value="ECO:0007669"/>
    <property type="project" value="TreeGrafter"/>
</dbReference>
<evidence type="ECO:0000256" key="3">
    <source>
        <dbReference type="ARBA" id="ARBA00004585"/>
    </source>
</evidence>
<dbReference type="GO" id="GO:2000010">
    <property type="term" value="P:positive regulation of protein localization to cell surface"/>
    <property type="evidence" value="ECO:0007669"/>
    <property type="project" value="TreeGrafter"/>
</dbReference>